<dbReference type="KEGG" id="pdh:B9T62_02585"/>
<name>A0A2Z2KA74_9BACL</name>
<dbReference type="InterPro" id="IPR010095">
    <property type="entry name" value="Cas12f1-like_TNB"/>
</dbReference>
<protein>
    <recommendedName>
        <fullName evidence="2">Cas12f1-like TNB domain-containing protein</fullName>
    </recommendedName>
</protein>
<evidence type="ECO:0000259" key="2">
    <source>
        <dbReference type="Pfam" id="PF07282"/>
    </source>
</evidence>
<reference evidence="3 4" key="1">
    <citation type="submission" date="2017-06" db="EMBL/GenBank/DDBJ databases">
        <title>Complete genome sequence of Paenibacillus donghaensis KCTC 13049T isolated from East Sea sediment, South Korea.</title>
        <authorList>
            <person name="Jung B.K."/>
            <person name="Hong S.-J."/>
            <person name="Shin J.-H."/>
        </authorList>
    </citation>
    <scope>NUCLEOTIDE SEQUENCE [LARGE SCALE GENOMIC DNA]</scope>
    <source>
        <strain evidence="3 4">KCTC 13049</strain>
    </source>
</reference>
<sequence>MTNRFLVQSNTSQQCPCCGRRKKTSARIYTCTCGYEKHQDVHGSKGILSKYLYGAKVLLTEPCRNIPHPAKGSSHPVCL</sequence>
<dbReference type="EMBL" id="CP021780">
    <property type="protein sequence ID" value="ASA19790.1"/>
    <property type="molecule type" value="Genomic_DNA"/>
</dbReference>
<feature type="domain" description="Cas12f1-like TNB" evidence="2">
    <location>
        <begin position="9"/>
        <end position="47"/>
    </location>
</feature>
<evidence type="ECO:0000313" key="3">
    <source>
        <dbReference type="EMBL" id="ASA19790.1"/>
    </source>
</evidence>
<keyword evidence="1" id="KW-0238">DNA-binding</keyword>
<gene>
    <name evidence="3" type="ORF">B9T62_02585</name>
</gene>
<dbReference type="OrthoDB" id="4278026at2"/>
<evidence type="ECO:0000313" key="4">
    <source>
        <dbReference type="Proteomes" id="UP000249890"/>
    </source>
</evidence>
<dbReference type="AlphaFoldDB" id="A0A2Z2KA74"/>
<accession>A0A2Z2KA74</accession>
<organism evidence="3 4">
    <name type="scientific">Paenibacillus donghaensis</name>
    <dbReference type="NCBI Taxonomy" id="414771"/>
    <lineage>
        <taxon>Bacteria</taxon>
        <taxon>Bacillati</taxon>
        <taxon>Bacillota</taxon>
        <taxon>Bacilli</taxon>
        <taxon>Bacillales</taxon>
        <taxon>Paenibacillaceae</taxon>
        <taxon>Paenibacillus</taxon>
    </lineage>
</organism>
<dbReference type="GO" id="GO:0003677">
    <property type="term" value="F:DNA binding"/>
    <property type="evidence" value="ECO:0007669"/>
    <property type="project" value="UniProtKB-KW"/>
</dbReference>
<proteinExistence type="predicted"/>
<dbReference type="Pfam" id="PF07282">
    <property type="entry name" value="Cas12f1-like_TNB"/>
    <property type="match status" value="1"/>
</dbReference>
<evidence type="ECO:0000256" key="1">
    <source>
        <dbReference type="ARBA" id="ARBA00023125"/>
    </source>
</evidence>
<dbReference type="Proteomes" id="UP000249890">
    <property type="component" value="Chromosome"/>
</dbReference>
<dbReference type="RefSeq" id="WP_087913815.1">
    <property type="nucleotide sequence ID" value="NZ_CP021780.1"/>
</dbReference>
<keyword evidence="4" id="KW-1185">Reference proteome</keyword>